<keyword evidence="4" id="KW-1185">Reference proteome</keyword>
<dbReference type="Proteomes" id="UP000078343">
    <property type="component" value="Unassembled WGS sequence"/>
</dbReference>
<dbReference type="OrthoDB" id="4540880at2759"/>
<dbReference type="PANTHER" id="PTHR37577:SF1">
    <property type="entry name" value="INTEGRAL MEMBRANE PROTEIN"/>
    <property type="match status" value="1"/>
</dbReference>
<feature type="transmembrane region" description="Helical" evidence="2">
    <location>
        <begin position="253"/>
        <end position="279"/>
    </location>
</feature>
<keyword evidence="2" id="KW-1133">Transmembrane helix</keyword>
<feature type="transmembrane region" description="Helical" evidence="2">
    <location>
        <begin position="80"/>
        <end position="103"/>
    </location>
</feature>
<name>A0A178ZCX8_9EURO</name>
<feature type="compositionally biased region" description="Polar residues" evidence="1">
    <location>
        <begin position="495"/>
        <end position="543"/>
    </location>
</feature>
<sequence length="591" mass="63165">MNKQQRTQALKNFILTLSDQQLVTGIALLVALFANWCTMSLYELNMVVALAWFSSATHLATLVVLRDYFQQNGVVRNWRIFGMVLIMLPLVVGLLMTGIYALFNLALPLQCLGPLYAGVTEYDCNGSVLVVTKALSNNVTVYNNGSINLDGSYYNNCTNVFGVYQGGISPITIVGSIWTAAYLIVGYVGAVLSTFTTSENDALTSSYVALLALQRVARWTKHGRSETIEVAISNERSKTKSIGRSKGKLYRTATAYSASFLSQIGTSFFALSYGITQITTLRWGAYHPQLQAGSTRIDFGQIVPLILLILPLLSAAEIFNEKEIKEHVATPTEDTVSTQTGTSGAEFHDAHANNSVPPCGNEQVHAPTGNRAALESEPPDASASRSPADPHRPSAAPTSRVSVKIIFFFHISLMIEAGVGLNMLSGLEWLGLFGLIFVFGGKVARFVGRLAAARKAVLQARTNKNKNNKTSGQVQANSSSAPDNNIELRGLPSSDAASQAATDPDQPSSTEGTAPSSTTSAEPLNAVPPTSQQASEGGNQAENLASLPAPASVQGPAADASDDSLDWVPANPHRHDTESGLRERISSAHDD</sequence>
<feature type="transmembrane region" description="Helical" evidence="2">
    <location>
        <begin position="21"/>
        <end position="42"/>
    </location>
</feature>
<feature type="transmembrane region" description="Helical" evidence="2">
    <location>
        <begin position="429"/>
        <end position="448"/>
    </location>
</feature>
<keyword evidence="2" id="KW-0812">Transmembrane</keyword>
<feature type="region of interest" description="Disordered" evidence="1">
    <location>
        <begin position="329"/>
        <end position="396"/>
    </location>
</feature>
<reference evidence="3 4" key="1">
    <citation type="submission" date="2016-04" db="EMBL/GenBank/DDBJ databases">
        <title>Draft genome of Fonsecaea erecta CBS 125763.</title>
        <authorList>
            <person name="Weiss V.A."/>
            <person name="Vicente V.A."/>
            <person name="Raittz R.T."/>
            <person name="Moreno L.F."/>
            <person name="De Souza E.M."/>
            <person name="Pedrosa F.O."/>
            <person name="Steffens M.B."/>
            <person name="Faoro H."/>
            <person name="Tadra-Sfeir M.Z."/>
            <person name="Najafzadeh M.J."/>
            <person name="Felipe M.S."/>
            <person name="Teixeira M."/>
            <person name="Sun J."/>
            <person name="Xi L."/>
            <person name="Gomes R."/>
            <person name="De Azevedo C.M."/>
            <person name="Salgado C.G."/>
            <person name="Da Silva M.B."/>
            <person name="Nascimento M.F."/>
            <person name="Queiroz-Telles F."/>
            <person name="Attili D.S."/>
            <person name="Gorbushina A."/>
        </authorList>
    </citation>
    <scope>NUCLEOTIDE SEQUENCE [LARGE SCALE GENOMIC DNA]</scope>
    <source>
        <strain evidence="3 4">CBS 125763</strain>
    </source>
</reference>
<feature type="transmembrane region" description="Helical" evidence="2">
    <location>
        <begin position="401"/>
        <end position="423"/>
    </location>
</feature>
<feature type="compositionally biased region" description="Basic and acidic residues" evidence="1">
    <location>
        <begin position="573"/>
        <end position="591"/>
    </location>
</feature>
<feature type="transmembrane region" description="Helical" evidence="2">
    <location>
        <begin position="299"/>
        <end position="319"/>
    </location>
</feature>
<evidence type="ECO:0000313" key="4">
    <source>
        <dbReference type="Proteomes" id="UP000078343"/>
    </source>
</evidence>
<dbReference type="EMBL" id="LVYI01000007">
    <property type="protein sequence ID" value="OAP57654.1"/>
    <property type="molecule type" value="Genomic_DNA"/>
</dbReference>
<dbReference type="AlphaFoldDB" id="A0A178ZCX8"/>
<feature type="compositionally biased region" description="Polar residues" evidence="1">
    <location>
        <begin position="332"/>
        <end position="343"/>
    </location>
</feature>
<dbReference type="InterPro" id="IPR053018">
    <property type="entry name" value="Elsinochrome_Biosynth-Asso"/>
</dbReference>
<feature type="transmembrane region" description="Helical" evidence="2">
    <location>
        <begin position="171"/>
        <end position="192"/>
    </location>
</feature>
<dbReference type="PANTHER" id="PTHR37577">
    <property type="entry name" value="INTEGRAL MEMBRANE PROTEIN"/>
    <property type="match status" value="1"/>
</dbReference>
<dbReference type="RefSeq" id="XP_018691021.1">
    <property type="nucleotide sequence ID" value="XM_018839900.1"/>
</dbReference>
<protein>
    <submittedName>
        <fullName evidence="3">Uncharacterized protein</fullName>
    </submittedName>
</protein>
<feature type="compositionally biased region" description="Polar residues" evidence="1">
    <location>
        <begin position="468"/>
        <end position="483"/>
    </location>
</feature>
<dbReference type="GeneID" id="30012560"/>
<evidence type="ECO:0000313" key="3">
    <source>
        <dbReference type="EMBL" id="OAP57654.1"/>
    </source>
</evidence>
<proteinExistence type="predicted"/>
<evidence type="ECO:0000256" key="1">
    <source>
        <dbReference type="SAM" id="MobiDB-lite"/>
    </source>
</evidence>
<organism evidence="3 4">
    <name type="scientific">Fonsecaea erecta</name>
    <dbReference type="NCBI Taxonomy" id="1367422"/>
    <lineage>
        <taxon>Eukaryota</taxon>
        <taxon>Fungi</taxon>
        <taxon>Dikarya</taxon>
        <taxon>Ascomycota</taxon>
        <taxon>Pezizomycotina</taxon>
        <taxon>Eurotiomycetes</taxon>
        <taxon>Chaetothyriomycetidae</taxon>
        <taxon>Chaetothyriales</taxon>
        <taxon>Herpotrichiellaceae</taxon>
        <taxon>Fonsecaea</taxon>
    </lineage>
</organism>
<gene>
    <name evidence="3" type="ORF">AYL99_08392</name>
</gene>
<feature type="region of interest" description="Disordered" evidence="1">
    <location>
        <begin position="462"/>
        <end position="591"/>
    </location>
</feature>
<evidence type="ECO:0000256" key="2">
    <source>
        <dbReference type="SAM" id="Phobius"/>
    </source>
</evidence>
<keyword evidence="2" id="KW-0472">Membrane</keyword>
<dbReference type="STRING" id="1367422.A0A178ZCX8"/>
<accession>A0A178ZCX8</accession>
<feature type="transmembrane region" description="Helical" evidence="2">
    <location>
        <begin position="48"/>
        <end position="68"/>
    </location>
</feature>
<comment type="caution">
    <text evidence="3">The sequence shown here is derived from an EMBL/GenBank/DDBJ whole genome shotgun (WGS) entry which is preliminary data.</text>
</comment>